<dbReference type="Pfam" id="PF13676">
    <property type="entry name" value="TIR_2"/>
    <property type="match status" value="1"/>
</dbReference>
<accession>A0A8S3TZ75</accession>
<evidence type="ECO:0000256" key="1">
    <source>
        <dbReference type="SAM" id="Phobius"/>
    </source>
</evidence>
<proteinExistence type="predicted"/>
<feature type="transmembrane region" description="Helical" evidence="1">
    <location>
        <begin position="291"/>
        <end position="312"/>
    </location>
</feature>
<feature type="transmembrane region" description="Helical" evidence="1">
    <location>
        <begin position="318"/>
        <end position="341"/>
    </location>
</feature>
<reference evidence="3" key="1">
    <citation type="submission" date="2021-03" db="EMBL/GenBank/DDBJ databases">
        <authorList>
            <person name="Bekaert M."/>
        </authorList>
    </citation>
    <scope>NUCLEOTIDE SEQUENCE</scope>
</reference>
<feature type="domain" description="TIR" evidence="2">
    <location>
        <begin position="71"/>
        <end position="183"/>
    </location>
</feature>
<dbReference type="Gene3D" id="3.40.50.10140">
    <property type="entry name" value="Toll/interleukin-1 receptor homology (TIR) domain"/>
    <property type="match status" value="1"/>
</dbReference>
<keyword evidence="4" id="KW-1185">Reference proteome</keyword>
<dbReference type="AlphaFoldDB" id="A0A8S3TZ75"/>
<sequence length="544" mass="63809">MHSIFSDQVSLIRDSQYDIELRRKGSIDESLTEHSYRFGTKFYDTITYSESLDFDISLSAPDLHELYRYHVFFSHCNEDKLWVCSIMTKLESEPYNYKCSYGDFQNANKLSFFQSALCSAMLSERVVIVLTPNYVKTAWKEFREILQNLTEKSLYRQRMLVVLLKDCMIPEPLQQLGFLDARESDFFPCFVRYVGSDRLPRSSDSFASEMTCILYSPSNYVNGQILTTVGLHIRGHWKGTIICHEEDNIPTPLCCHGVNVRYGEYMEVIQTLCQVIDRDLIFEFMFSLRPIIILVCACVVWLVVFLFVMVYIRDEPRQSALGIRLIVFTIPLLFVLYGYGLRWKRQLLHKKLCRRMMRCCIDLNGKFYRAEKPVLLTIVVCKDGSFNIQFVYYCIDDCTIDLELLLNTYNEEDAEKFNSLIELYTKSRDFLSEIFLSSEICNLLFIENTWRTIVVMISAAFLHCMILKQLPSSTQERHTNQNMCLCQFVEMVMAEYFQCLSKLTIVPDLEDVLRKRHFLSIEKKKLKDRQQSLAINEEFSFVST</sequence>
<evidence type="ECO:0000259" key="2">
    <source>
        <dbReference type="Pfam" id="PF13676"/>
    </source>
</evidence>
<evidence type="ECO:0000313" key="3">
    <source>
        <dbReference type="EMBL" id="CAG2238942.1"/>
    </source>
</evidence>
<name>A0A8S3TZ75_MYTED</name>
<dbReference type="EMBL" id="CAJPWZ010002499">
    <property type="protein sequence ID" value="CAG2238942.1"/>
    <property type="molecule type" value="Genomic_DNA"/>
</dbReference>
<dbReference type="SUPFAM" id="SSF52200">
    <property type="entry name" value="Toll/Interleukin receptor TIR domain"/>
    <property type="match status" value="1"/>
</dbReference>
<gene>
    <name evidence="3" type="ORF">MEDL_51356</name>
</gene>
<comment type="caution">
    <text evidence="3">The sequence shown here is derived from an EMBL/GenBank/DDBJ whole genome shotgun (WGS) entry which is preliminary data.</text>
</comment>
<organism evidence="3 4">
    <name type="scientific">Mytilus edulis</name>
    <name type="common">Blue mussel</name>
    <dbReference type="NCBI Taxonomy" id="6550"/>
    <lineage>
        <taxon>Eukaryota</taxon>
        <taxon>Metazoa</taxon>
        <taxon>Spiralia</taxon>
        <taxon>Lophotrochozoa</taxon>
        <taxon>Mollusca</taxon>
        <taxon>Bivalvia</taxon>
        <taxon>Autobranchia</taxon>
        <taxon>Pteriomorphia</taxon>
        <taxon>Mytilida</taxon>
        <taxon>Mytiloidea</taxon>
        <taxon>Mytilidae</taxon>
        <taxon>Mytilinae</taxon>
        <taxon>Mytilus</taxon>
    </lineage>
</organism>
<dbReference type="OrthoDB" id="1081807at2759"/>
<dbReference type="InterPro" id="IPR000157">
    <property type="entry name" value="TIR_dom"/>
</dbReference>
<dbReference type="Proteomes" id="UP000683360">
    <property type="component" value="Unassembled WGS sequence"/>
</dbReference>
<dbReference type="InterPro" id="IPR035897">
    <property type="entry name" value="Toll_tir_struct_dom_sf"/>
</dbReference>
<keyword evidence="1" id="KW-0812">Transmembrane</keyword>
<keyword evidence="1" id="KW-0472">Membrane</keyword>
<dbReference type="GO" id="GO:0007165">
    <property type="term" value="P:signal transduction"/>
    <property type="evidence" value="ECO:0007669"/>
    <property type="project" value="InterPro"/>
</dbReference>
<evidence type="ECO:0000313" key="4">
    <source>
        <dbReference type="Proteomes" id="UP000683360"/>
    </source>
</evidence>
<protein>
    <recommendedName>
        <fullName evidence="2">TIR domain-containing protein</fullName>
    </recommendedName>
</protein>
<keyword evidence="1" id="KW-1133">Transmembrane helix</keyword>